<evidence type="ECO:0000256" key="2">
    <source>
        <dbReference type="ARBA" id="ARBA00022448"/>
    </source>
</evidence>
<sequence>MNKVSRVVIEYAGLVGIPVIGVLAALQVGAWLQAPAATATGAFRGAAANGGFSLPSLLFSVAVLVACARLAGVAARWLGQPQVVGEMAMGIALGPSLLGWMAPTFSQALFPPGNHAHLNTLSQLGLLLFMFLVGLEFDLKRLRHLGHTAVLASHASITLPMLLGVVLALYLYPRLSSAEVRFNEFALFMGTAMSVTAFPVLARILRERRLQDTRIGTVAIACAAVDDVTAWCLLAGIVALVRVSEHALPVPWMLAGLGAFVAAVALLRRFGLGVFLASYNRRGRLSEDTVAVLLTIVMVASVFTEWLGLHLLFGAFFIGVMLPKNEAFVEAVTARFELVATTLLLPIFFALTGLRTQIGLVSGGQMWFYCGLILALAIIGKLLGSALAAWISGLPPRDAIGLGVLMNTRGLMELVVLNLGLDLGIISPALFSMLVVMALVTTFMTTPLLMRLYPRAARRASGVPASSPAFES</sequence>
<evidence type="ECO:0000256" key="5">
    <source>
        <dbReference type="ARBA" id="ARBA00023065"/>
    </source>
</evidence>
<keyword evidence="3 7" id="KW-0812">Transmembrane</keyword>
<dbReference type="Gene3D" id="1.20.1530.20">
    <property type="match status" value="1"/>
</dbReference>
<evidence type="ECO:0000256" key="4">
    <source>
        <dbReference type="ARBA" id="ARBA00022989"/>
    </source>
</evidence>
<dbReference type="PANTHER" id="PTHR32468">
    <property type="entry name" value="CATION/H + ANTIPORTER"/>
    <property type="match status" value="1"/>
</dbReference>
<feature type="transmembrane region" description="Helical" evidence="7">
    <location>
        <begin position="185"/>
        <end position="205"/>
    </location>
</feature>
<keyword evidence="6 7" id="KW-0472">Membrane</keyword>
<evidence type="ECO:0000256" key="3">
    <source>
        <dbReference type="ARBA" id="ARBA00022692"/>
    </source>
</evidence>
<feature type="transmembrane region" description="Helical" evidence="7">
    <location>
        <begin position="334"/>
        <end position="354"/>
    </location>
</feature>
<organism evidence="9 10">
    <name type="scientific">Luteitalea pratensis</name>
    <dbReference type="NCBI Taxonomy" id="1855912"/>
    <lineage>
        <taxon>Bacteria</taxon>
        <taxon>Pseudomonadati</taxon>
        <taxon>Acidobacteriota</taxon>
        <taxon>Vicinamibacteria</taxon>
        <taxon>Vicinamibacterales</taxon>
        <taxon>Vicinamibacteraceae</taxon>
        <taxon>Luteitalea</taxon>
    </lineage>
</organism>
<feature type="transmembrane region" description="Helical" evidence="7">
    <location>
        <begin position="12"/>
        <end position="32"/>
    </location>
</feature>
<feature type="transmembrane region" description="Helical" evidence="7">
    <location>
        <begin position="366"/>
        <end position="391"/>
    </location>
</feature>
<protein>
    <submittedName>
        <fullName evidence="9">Inner membrane protein YbaL</fullName>
    </submittedName>
</protein>
<feature type="transmembrane region" description="Helical" evidence="7">
    <location>
        <begin position="425"/>
        <end position="449"/>
    </location>
</feature>
<evidence type="ECO:0000256" key="6">
    <source>
        <dbReference type="ARBA" id="ARBA00023136"/>
    </source>
</evidence>
<dbReference type="GO" id="GO:0015297">
    <property type="term" value="F:antiporter activity"/>
    <property type="evidence" value="ECO:0007669"/>
    <property type="project" value="InterPro"/>
</dbReference>
<feature type="domain" description="Cation/H+ exchanger transmembrane" evidence="8">
    <location>
        <begin position="67"/>
        <end position="450"/>
    </location>
</feature>
<evidence type="ECO:0000256" key="7">
    <source>
        <dbReference type="SAM" id="Phobius"/>
    </source>
</evidence>
<dbReference type="RefSeq" id="WP_157898751.1">
    <property type="nucleotide sequence ID" value="NZ_CP015136.1"/>
</dbReference>
<dbReference type="InterPro" id="IPR050794">
    <property type="entry name" value="CPA2_transporter"/>
</dbReference>
<dbReference type="Pfam" id="PF00999">
    <property type="entry name" value="Na_H_Exchanger"/>
    <property type="match status" value="1"/>
</dbReference>
<keyword evidence="5" id="KW-0406">Ion transport</keyword>
<reference evidence="10" key="2">
    <citation type="submission" date="2016-04" db="EMBL/GenBank/DDBJ databases">
        <title>First Complete Genome Sequence of a Subdivision 6 Acidobacterium.</title>
        <authorList>
            <person name="Huang S."/>
            <person name="Vieira S."/>
            <person name="Bunk B."/>
            <person name="Riedel T."/>
            <person name="Sproeer C."/>
            <person name="Overmann J."/>
        </authorList>
    </citation>
    <scope>NUCLEOTIDE SEQUENCE [LARGE SCALE GENOMIC DNA]</scope>
    <source>
        <strain evidence="10">DSM 100886 HEG_-6_39</strain>
    </source>
</reference>
<dbReference type="GO" id="GO:0016020">
    <property type="term" value="C:membrane"/>
    <property type="evidence" value="ECO:0007669"/>
    <property type="project" value="UniProtKB-SubCell"/>
</dbReference>
<feature type="transmembrane region" description="Helical" evidence="7">
    <location>
        <begin position="217"/>
        <end position="240"/>
    </location>
</feature>
<dbReference type="STRING" id="1855912.LuPra_00990"/>
<dbReference type="EMBL" id="CP015136">
    <property type="protein sequence ID" value="AMY07809.1"/>
    <property type="molecule type" value="Genomic_DNA"/>
</dbReference>
<dbReference type="InterPro" id="IPR006153">
    <property type="entry name" value="Cation/H_exchanger_TM"/>
</dbReference>
<keyword evidence="2" id="KW-0813">Transport</keyword>
<proteinExistence type="predicted"/>
<feature type="transmembrane region" description="Helical" evidence="7">
    <location>
        <begin position="121"/>
        <end position="139"/>
    </location>
</feature>
<dbReference type="GO" id="GO:1902600">
    <property type="term" value="P:proton transmembrane transport"/>
    <property type="evidence" value="ECO:0007669"/>
    <property type="project" value="InterPro"/>
</dbReference>
<feature type="transmembrane region" description="Helical" evidence="7">
    <location>
        <begin position="83"/>
        <end position="101"/>
    </location>
</feature>
<accession>A0A143PJ62</accession>
<feature type="transmembrane region" description="Helical" evidence="7">
    <location>
        <begin position="289"/>
        <end position="322"/>
    </location>
</feature>
<feature type="transmembrane region" description="Helical" evidence="7">
    <location>
        <begin position="151"/>
        <end position="173"/>
    </location>
</feature>
<evidence type="ECO:0000313" key="9">
    <source>
        <dbReference type="EMBL" id="AMY07809.1"/>
    </source>
</evidence>
<dbReference type="AlphaFoldDB" id="A0A143PJ62"/>
<dbReference type="PANTHER" id="PTHR32468:SF0">
    <property type="entry name" value="K(+)_H(+) ANTIPORTER 1"/>
    <property type="match status" value="1"/>
</dbReference>
<dbReference type="PATRIC" id="fig|1813736.3.peg.1037"/>
<dbReference type="InterPro" id="IPR038770">
    <property type="entry name" value="Na+/solute_symporter_sf"/>
</dbReference>
<dbReference type="KEGG" id="abac:LuPra_00990"/>
<feature type="transmembrane region" description="Helical" evidence="7">
    <location>
        <begin position="52"/>
        <end position="71"/>
    </location>
</feature>
<evidence type="ECO:0000259" key="8">
    <source>
        <dbReference type="Pfam" id="PF00999"/>
    </source>
</evidence>
<feature type="transmembrane region" description="Helical" evidence="7">
    <location>
        <begin position="252"/>
        <end position="277"/>
    </location>
</feature>
<comment type="subcellular location">
    <subcellularLocation>
        <location evidence="1">Membrane</location>
        <topology evidence="1">Multi-pass membrane protein</topology>
    </subcellularLocation>
</comment>
<dbReference type="OrthoDB" id="9793589at2"/>
<keyword evidence="10" id="KW-1185">Reference proteome</keyword>
<evidence type="ECO:0000313" key="10">
    <source>
        <dbReference type="Proteomes" id="UP000076079"/>
    </source>
</evidence>
<evidence type="ECO:0000256" key="1">
    <source>
        <dbReference type="ARBA" id="ARBA00004141"/>
    </source>
</evidence>
<name>A0A143PJ62_LUTPR</name>
<reference evidence="9 10" key="1">
    <citation type="journal article" date="2016" name="Genome Announc.">
        <title>First Complete Genome Sequence of a Subdivision 6 Acidobacterium Strain.</title>
        <authorList>
            <person name="Huang S."/>
            <person name="Vieira S."/>
            <person name="Bunk B."/>
            <person name="Riedel T."/>
            <person name="Sproer C."/>
            <person name="Overmann J."/>
        </authorList>
    </citation>
    <scope>NUCLEOTIDE SEQUENCE [LARGE SCALE GENOMIC DNA]</scope>
    <source>
        <strain evidence="10">DSM 100886 HEG_-6_39</strain>
    </source>
</reference>
<keyword evidence="4 7" id="KW-1133">Transmembrane helix</keyword>
<dbReference type="Proteomes" id="UP000076079">
    <property type="component" value="Chromosome"/>
</dbReference>
<gene>
    <name evidence="9" type="primary">ybaL_2</name>
    <name evidence="9" type="ORF">LuPra_00990</name>
</gene>